<dbReference type="InterPro" id="IPR050400">
    <property type="entry name" value="Bact_Cytoskel_RodZ"/>
</dbReference>
<evidence type="ECO:0000256" key="1">
    <source>
        <dbReference type="SAM" id="MobiDB-lite"/>
    </source>
</evidence>
<feature type="region of interest" description="Disordered" evidence="1">
    <location>
        <begin position="218"/>
        <end position="252"/>
    </location>
</feature>
<gene>
    <name evidence="3" type="ORF">J2D77_02955</name>
</gene>
<evidence type="ECO:0000313" key="3">
    <source>
        <dbReference type="EMBL" id="MBO1324117.1"/>
    </source>
</evidence>
<dbReference type="InterPro" id="IPR010982">
    <property type="entry name" value="Lambda_DNA-bd_dom_sf"/>
</dbReference>
<dbReference type="PANTHER" id="PTHR34475">
    <property type="match status" value="1"/>
</dbReference>
<proteinExistence type="predicted"/>
<sequence>MAEHAHGAEQGQENPSHVLPDVAALGVGRALRERREQLGWSLEEVSGWLRIRDVYLNALEAGLPEVLPAEVYALGFLRTYGQALGFDPAILINRYRQETRTVVHKPVLDFPDPVPDRRLPPAVSISLGLVVVLASYVGWYCFVGRSSPLPEHVPPVASLMQGEATRNTPSPQVASLLPEHATRMPQPLAPSVADAAAQAVEQGQAGNTATVANAGNAAVLQDPPPMQGQGAADPLPPAPGATPAAPVPPATGQVVPPVAQAVPDDQIVVKAQAASWVQVKDTQGKTVYDHVLQPDEEWTVPAAGGPYSLTVGNAGGIVVSAGGVTTPALGRNGAVRRHLLLSAQAVRDGSLATPAAVSVGSAVQPALAAGPVSANDNPAVQGVRDAPAAVVAPVVPPAATHAPSMPPQASSSADEPSADDLNARQLQGTDAR</sequence>
<feature type="domain" description="Cytoskeleton protein RodZ-like C-terminal" evidence="2">
    <location>
        <begin position="268"/>
        <end position="337"/>
    </location>
</feature>
<dbReference type="AlphaFoldDB" id="A0A939KPM9"/>
<name>A0A939KPM9_9PROT</name>
<reference evidence="3" key="1">
    <citation type="submission" date="2021-03" db="EMBL/GenBank/DDBJ databases">
        <title>The complete genome sequence of Acetobacter sp. TBRC 12339.</title>
        <authorList>
            <person name="Charoenyingcharoen P."/>
            <person name="Yukphan P."/>
        </authorList>
    </citation>
    <scope>NUCLEOTIDE SEQUENCE</scope>
    <source>
        <strain evidence="3">TBRC 12339</strain>
    </source>
</reference>
<feature type="compositionally biased region" description="Low complexity" evidence="1">
    <location>
        <begin position="394"/>
        <end position="415"/>
    </location>
</feature>
<keyword evidence="4" id="KW-1185">Reference proteome</keyword>
<comment type="caution">
    <text evidence="3">The sequence shown here is derived from an EMBL/GenBank/DDBJ whole genome shotgun (WGS) entry which is preliminary data.</text>
</comment>
<dbReference type="Gene3D" id="1.10.260.40">
    <property type="entry name" value="lambda repressor-like DNA-binding domains"/>
    <property type="match status" value="1"/>
</dbReference>
<dbReference type="InterPro" id="IPR025194">
    <property type="entry name" value="RodZ-like_C"/>
</dbReference>
<dbReference type="GO" id="GO:0003677">
    <property type="term" value="F:DNA binding"/>
    <property type="evidence" value="ECO:0007669"/>
    <property type="project" value="InterPro"/>
</dbReference>
<dbReference type="Proteomes" id="UP000664073">
    <property type="component" value="Unassembled WGS sequence"/>
</dbReference>
<organism evidence="3 4">
    <name type="scientific">Acetobacter garciniae</name>
    <dbReference type="NCBI Taxonomy" id="2817435"/>
    <lineage>
        <taxon>Bacteria</taxon>
        <taxon>Pseudomonadati</taxon>
        <taxon>Pseudomonadota</taxon>
        <taxon>Alphaproteobacteria</taxon>
        <taxon>Acetobacterales</taxon>
        <taxon>Acetobacteraceae</taxon>
        <taxon>Acetobacter</taxon>
    </lineage>
</organism>
<dbReference type="RefSeq" id="WP_207844771.1">
    <property type="nucleotide sequence ID" value="NZ_JAFVMH010000001.1"/>
</dbReference>
<evidence type="ECO:0000313" key="4">
    <source>
        <dbReference type="Proteomes" id="UP000664073"/>
    </source>
</evidence>
<dbReference type="PANTHER" id="PTHR34475:SF1">
    <property type="entry name" value="CYTOSKELETON PROTEIN RODZ"/>
    <property type="match status" value="1"/>
</dbReference>
<dbReference type="Pfam" id="PF13413">
    <property type="entry name" value="HTH_25"/>
    <property type="match status" value="1"/>
</dbReference>
<dbReference type="EMBL" id="JAFVMH010000001">
    <property type="protein sequence ID" value="MBO1324117.1"/>
    <property type="molecule type" value="Genomic_DNA"/>
</dbReference>
<accession>A0A939KPM9</accession>
<feature type="region of interest" description="Disordered" evidence="1">
    <location>
        <begin position="394"/>
        <end position="432"/>
    </location>
</feature>
<evidence type="ECO:0000259" key="2">
    <source>
        <dbReference type="Pfam" id="PF13464"/>
    </source>
</evidence>
<feature type="compositionally biased region" description="Pro residues" evidence="1">
    <location>
        <begin position="234"/>
        <end position="249"/>
    </location>
</feature>
<protein>
    <submittedName>
        <fullName evidence="3">Helix-turn-helix domain-containing protein</fullName>
    </submittedName>
</protein>
<dbReference type="Pfam" id="PF13464">
    <property type="entry name" value="RodZ_C"/>
    <property type="match status" value="1"/>
</dbReference>